<feature type="transmembrane region" description="Helical" evidence="2">
    <location>
        <begin position="57"/>
        <end position="77"/>
    </location>
</feature>
<dbReference type="KEGG" id="aagg:ETAA8_02140"/>
<evidence type="ECO:0000256" key="2">
    <source>
        <dbReference type="SAM" id="Phobius"/>
    </source>
</evidence>
<feature type="transmembrane region" description="Helical" evidence="2">
    <location>
        <begin position="182"/>
        <end position="201"/>
    </location>
</feature>
<keyword evidence="2" id="KW-0472">Membrane</keyword>
<gene>
    <name evidence="3" type="ORF">ETAA8_02140</name>
</gene>
<feature type="transmembrane region" description="Helical" evidence="2">
    <location>
        <begin position="32"/>
        <end position="50"/>
    </location>
</feature>
<name>A0A517Y4V5_9BACT</name>
<keyword evidence="2" id="KW-1133">Transmembrane helix</keyword>
<keyword evidence="2" id="KW-0812">Transmembrane</keyword>
<dbReference type="AlphaFoldDB" id="A0A517Y4V5"/>
<evidence type="ECO:0000256" key="1">
    <source>
        <dbReference type="SAM" id="MobiDB-lite"/>
    </source>
</evidence>
<keyword evidence="4" id="KW-1185">Reference proteome</keyword>
<dbReference type="RefSeq" id="WP_145083607.1">
    <property type="nucleotide sequence ID" value="NZ_CP036274.1"/>
</dbReference>
<dbReference type="Proteomes" id="UP000315017">
    <property type="component" value="Chromosome"/>
</dbReference>
<accession>A0A517Y4V5</accession>
<evidence type="ECO:0000313" key="4">
    <source>
        <dbReference type="Proteomes" id="UP000315017"/>
    </source>
</evidence>
<organism evidence="3 4">
    <name type="scientific">Anatilimnocola aggregata</name>
    <dbReference type="NCBI Taxonomy" id="2528021"/>
    <lineage>
        <taxon>Bacteria</taxon>
        <taxon>Pseudomonadati</taxon>
        <taxon>Planctomycetota</taxon>
        <taxon>Planctomycetia</taxon>
        <taxon>Pirellulales</taxon>
        <taxon>Pirellulaceae</taxon>
        <taxon>Anatilimnocola</taxon>
    </lineage>
</organism>
<sequence>MNFSIRTGLIAVSIVAVLLGAIVSKSPLVMELATNLVLLGICLTLALAIWDREPLRRAFWTGFFVLGFGNVVLASYFNAYQQSTSELSTLLMGQPQPGGPAVSYPRTRIIPSSSFKPPVTEYLTEEVYEPTLTPPQPVPTTTAPNSAPSFAMPPSNFPPPPMATPYYSSDYYLQFEAIRSSLPVMFSLLVAGIGGWVTMWISHQRSTSAAREVTSGL</sequence>
<feature type="region of interest" description="Disordered" evidence="1">
    <location>
        <begin position="130"/>
        <end position="154"/>
    </location>
</feature>
<feature type="compositionally biased region" description="Low complexity" evidence="1">
    <location>
        <begin position="139"/>
        <end position="154"/>
    </location>
</feature>
<feature type="transmembrane region" description="Helical" evidence="2">
    <location>
        <begin position="7"/>
        <end position="26"/>
    </location>
</feature>
<protein>
    <submittedName>
        <fullName evidence="3">Uncharacterized protein</fullName>
    </submittedName>
</protein>
<dbReference type="EMBL" id="CP036274">
    <property type="protein sequence ID" value="QDU25152.1"/>
    <property type="molecule type" value="Genomic_DNA"/>
</dbReference>
<reference evidence="3 4" key="1">
    <citation type="submission" date="2019-02" db="EMBL/GenBank/DDBJ databases">
        <title>Deep-cultivation of Planctomycetes and their phenomic and genomic characterization uncovers novel biology.</title>
        <authorList>
            <person name="Wiegand S."/>
            <person name="Jogler M."/>
            <person name="Boedeker C."/>
            <person name="Pinto D."/>
            <person name="Vollmers J."/>
            <person name="Rivas-Marin E."/>
            <person name="Kohn T."/>
            <person name="Peeters S.H."/>
            <person name="Heuer A."/>
            <person name="Rast P."/>
            <person name="Oberbeckmann S."/>
            <person name="Bunk B."/>
            <person name="Jeske O."/>
            <person name="Meyerdierks A."/>
            <person name="Storesund J.E."/>
            <person name="Kallscheuer N."/>
            <person name="Luecker S."/>
            <person name="Lage O.M."/>
            <person name="Pohl T."/>
            <person name="Merkel B.J."/>
            <person name="Hornburger P."/>
            <person name="Mueller R.-W."/>
            <person name="Bruemmer F."/>
            <person name="Labrenz M."/>
            <person name="Spormann A.M."/>
            <person name="Op den Camp H."/>
            <person name="Overmann J."/>
            <person name="Amann R."/>
            <person name="Jetten M.S.M."/>
            <person name="Mascher T."/>
            <person name="Medema M.H."/>
            <person name="Devos D.P."/>
            <person name="Kaster A.-K."/>
            <person name="Ovreas L."/>
            <person name="Rohde M."/>
            <person name="Galperin M.Y."/>
            <person name="Jogler C."/>
        </authorList>
    </citation>
    <scope>NUCLEOTIDE SEQUENCE [LARGE SCALE GENOMIC DNA]</scope>
    <source>
        <strain evidence="3 4">ETA_A8</strain>
    </source>
</reference>
<proteinExistence type="predicted"/>
<evidence type="ECO:0000313" key="3">
    <source>
        <dbReference type="EMBL" id="QDU25152.1"/>
    </source>
</evidence>